<accession>A0AA42DRA7</accession>
<protein>
    <submittedName>
        <fullName evidence="1">Two-component system regulatory protein YycI</fullName>
    </submittedName>
</protein>
<gene>
    <name evidence="1" type="primary">yycI</name>
    <name evidence="1" type="ORF">PBV87_18620</name>
</gene>
<evidence type="ECO:0000313" key="1">
    <source>
        <dbReference type="EMBL" id="MDA3733498.1"/>
    </source>
</evidence>
<evidence type="ECO:0000313" key="2">
    <source>
        <dbReference type="Proteomes" id="UP001169242"/>
    </source>
</evidence>
<sequence>MRWDKALNLLIAIFLCLNIVLAWINYEKLVVTYQVSDDRLDTITSILKKNNIKVDAKLPRVFSPKSSIWLEPVQITSTIRDGVVSNVFGEDRSLITITKDAYDVKYGRNALVYSKQEEELKFSKERISYHHKGIENEGNALSEKEALKLAKRFVENLEMENYFQDVKIESRSESYGWDITYYEVYKGLPVFDSYIKLRVSEGGVFDAEVRCLVITDKVGQLKPLYPIDEVLFGLQELNLDQTERIVESVELGYRLDNIEGMHILAEEAVPMYKIQMRGLTTPIFVNAYTNTYEEILFISQY</sequence>
<reference evidence="1" key="1">
    <citation type="journal article" date="2023" name="Int. J. Syst. Evol. Microbiol.">
        <title>&lt;i&gt;Holtiella tumoricola&lt;/i&gt; gen. nov. sp. nov., isolated from a human clinical sample.</title>
        <authorList>
            <person name="Allen-Vercoe E."/>
            <person name="Daigneault M.C."/>
            <person name="Vancuren S.J."/>
            <person name="Cochrane K."/>
            <person name="O'Neal L.L."/>
            <person name="Sankaranarayanan K."/>
            <person name="Lawson P.A."/>
        </authorList>
    </citation>
    <scope>NUCLEOTIDE SEQUENCE</scope>
    <source>
        <strain evidence="1">CC70A</strain>
    </source>
</reference>
<keyword evidence="2" id="KW-1185">Reference proteome</keyword>
<dbReference type="RefSeq" id="WP_271013314.1">
    <property type="nucleotide sequence ID" value="NZ_JAQIFT010000062.1"/>
</dbReference>
<comment type="caution">
    <text evidence="1">The sequence shown here is derived from an EMBL/GenBank/DDBJ whole genome shotgun (WGS) entry which is preliminary data.</text>
</comment>
<name>A0AA42DRA7_9FIRM</name>
<dbReference type="Proteomes" id="UP001169242">
    <property type="component" value="Unassembled WGS sequence"/>
</dbReference>
<dbReference type="EMBL" id="JAQIFT010000062">
    <property type="protein sequence ID" value="MDA3733498.1"/>
    <property type="molecule type" value="Genomic_DNA"/>
</dbReference>
<proteinExistence type="predicted"/>
<organism evidence="1 2">
    <name type="scientific">Holtiella tumoricola</name>
    <dbReference type="NCBI Taxonomy" id="3018743"/>
    <lineage>
        <taxon>Bacteria</taxon>
        <taxon>Bacillati</taxon>
        <taxon>Bacillota</taxon>
        <taxon>Clostridia</taxon>
        <taxon>Lachnospirales</taxon>
        <taxon>Cellulosilyticaceae</taxon>
        <taxon>Holtiella</taxon>
    </lineage>
</organism>
<dbReference type="AlphaFoldDB" id="A0AA42DRA7"/>